<evidence type="ECO:0000256" key="6">
    <source>
        <dbReference type="ARBA" id="ARBA00023136"/>
    </source>
</evidence>
<dbReference type="PANTHER" id="PTHR22926:SF3">
    <property type="entry name" value="UNDECAPRENYL-PHOSPHATE ALPHA-N-ACETYLGLUCOSAMINYL 1-PHOSPHATE TRANSFERASE"/>
    <property type="match status" value="1"/>
</dbReference>
<sequence>MFAFALFLLGFVVSAVAVRYAIIAAHRFGVVDKPGGHKAHDTVTPFVGGVGVLAATLCGAALVEHFYNLFDARLYAFVLGILTMWVTGFSDDILNISFKIRLVIQAAVGLAMVYWGGVALHDLGYLASSTEVVSLGVIGVPLTLIATMGAINALNMIDGIDGLSGSISIVSLLLIAFAVFMAGDTAHFSLILVIAGGVAGFLYHNLRYLNRRRARCFLGDNGSMQLGFIFAWLLTDFSQAGDVTPRAITPITTLWLFAVPLIDTLCVMLRRIWMGRSPFHADRNHLHHLFLRAGFRVQDTVLVLAFVQLCFGAIGLGGMYAGADELTMLFAFIGAFALCFYILLRPWRLVPLLRRVNRLLGFTSAHAVGVHLSGLTADEFAGVSEVLNRNICPYADFRFSVYRPDSAAPGESYGVIELLCDDQDLSHAQVSRIITSLRREIRGQRSVKVRQFVDRKPSHDRRHAGKQKPIERRQGERRSPRRGTLIYRMESAAGEPSVIAKKPTMSSVMNESVARL</sequence>
<evidence type="ECO:0000256" key="1">
    <source>
        <dbReference type="ARBA" id="ARBA00004651"/>
    </source>
</evidence>
<dbReference type="Pfam" id="PF00953">
    <property type="entry name" value="Glycos_transf_4"/>
    <property type="match status" value="1"/>
</dbReference>
<keyword evidence="7" id="KW-0460">Magnesium</keyword>
<feature type="transmembrane region" description="Helical" evidence="9">
    <location>
        <begin position="72"/>
        <end position="90"/>
    </location>
</feature>
<keyword evidence="7" id="KW-0479">Metal-binding</keyword>
<protein>
    <recommendedName>
        <fullName evidence="12">Undecaprenyl-phosphate alpha-N-acetylglucosaminyl 1-phosphate transferase</fullName>
    </recommendedName>
</protein>
<evidence type="ECO:0000256" key="3">
    <source>
        <dbReference type="ARBA" id="ARBA00022679"/>
    </source>
</evidence>
<dbReference type="OrthoDB" id="9783652at2"/>
<comment type="subcellular location">
    <subcellularLocation>
        <location evidence="1">Cell membrane</location>
        <topology evidence="1">Multi-pass membrane protein</topology>
    </subcellularLocation>
</comment>
<evidence type="ECO:0000313" key="11">
    <source>
        <dbReference type="Proteomes" id="UP000318422"/>
    </source>
</evidence>
<accession>A0A4Y4CWT9</accession>
<feature type="transmembrane region" description="Helical" evidence="9">
    <location>
        <begin position="247"/>
        <end position="269"/>
    </location>
</feature>
<dbReference type="EMBL" id="BJNV01000084">
    <property type="protein sequence ID" value="GEC97405.1"/>
    <property type="molecule type" value="Genomic_DNA"/>
</dbReference>
<evidence type="ECO:0000256" key="7">
    <source>
        <dbReference type="PIRSR" id="PIRSR600715-1"/>
    </source>
</evidence>
<feature type="transmembrane region" description="Helical" evidence="9">
    <location>
        <begin position="163"/>
        <end position="182"/>
    </location>
</feature>
<dbReference type="InterPro" id="IPR000715">
    <property type="entry name" value="Glycosyl_transferase_4"/>
</dbReference>
<comment type="caution">
    <text evidence="10">The sequence shown here is derived from an EMBL/GenBank/DDBJ whole genome shotgun (WGS) entry which is preliminary data.</text>
</comment>
<dbReference type="GO" id="GO:0005886">
    <property type="term" value="C:plasma membrane"/>
    <property type="evidence" value="ECO:0007669"/>
    <property type="project" value="UniProtKB-SubCell"/>
</dbReference>
<dbReference type="Proteomes" id="UP000318422">
    <property type="component" value="Unassembled WGS sequence"/>
</dbReference>
<evidence type="ECO:0000256" key="2">
    <source>
        <dbReference type="ARBA" id="ARBA00022475"/>
    </source>
</evidence>
<keyword evidence="4 9" id="KW-0812">Transmembrane</keyword>
<keyword evidence="11" id="KW-1185">Reference proteome</keyword>
<keyword evidence="2" id="KW-1003">Cell membrane</keyword>
<keyword evidence="5 9" id="KW-1133">Transmembrane helix</keyword>
<feature type="compositionally biased region" description="Basic and acidic residues" evidence="8">
    <location>
        <begin position="468"/>
        <end position="478"/>
    </location>
</feature>
<evidence type="ECO:0008006" key="12">
    <source>
        <dbReference type="Google" id="ProtNLM"/>
    </source>
</evidence>
<feature type="binding site" evidence="7">
    <location>
        <position position="155"/>
    </location>
    <ligand>
        <name>Mg(2+)</name>
        <dbReference type="ChEBI" id="CHEBI:18420"/>
    </ligand>
</feature>
<evidence type="ECO:0000256" key="4">
    <source>
        <dbReference type="ARBA" id="ARBA00022692"/>
    </source>
</evidence>
<gene>
    <name evidence="10" type="ORF">ZRA01_34780</name>
</gene>
<dbReference type="RefSeq" id="WP_141354692.1">
    <property type="nucleotide sequence ID" value="NZ_BJNV01000084.1"/>
</dbReference>
<feature type="transmembrane region" description="Helical" evidence="9">
    <location>
        <begin position="218"/>
        <end position="235"/>
    </location>
</feature>
<dbReference type="GO" id="GO:0044038">
    <property type="term" value="P:cell wall macromolecule biosynthetic process"/>
    <property type="evidence" value="ECO:0007669"/>
    <property type="project" value="TreeGrafter"/>
</dbReference>
<feature type="transmembrane region" description="Helical" evidence="9">
    <location>
        <begin position="132"/>
        <end position="151"/>
    </location>
</feature>
<dbReference type="AlphaFoldDB" id="A0A4Y4CWT9"/>
<organism evidence="10 11">
    <name type="scientific">Zoogloea ramigera</name>
    <dbReference type="NCBI Taxonomy" id="350"/>
    <lineage>
        <taxon>Bacteria</taxon>
        <taxon>Pseudomonadati</taxon>
        <taxon>Pseudomonadota</taxon>
        <taxon>Betaproteobacteria</taxon>
        <taxon>Rhodocyclales</taxon>
        <taxon>Zoogloeaceae</taxon>
        <taxon>Zoogloea</taxon>
    </lineage>
</organism>
<comment type="cofactor">
    <cofactor evidence="7">
        <name>Mg(2+)</name>
        <dbReference type="ChEBI" id="CHEBI:18420"/>
    </cofactor>
</comment>
<feature type="transmembrane region" description="Helical" evidence="9">
    <location>
        <begin position="102"/>
        <end position="120"/>
    </location>
</feature>
<dbReference type="GO" id="GO:0071555">
    <property type="term" value="P:cell wall organization"/>
    <property type="evidence" value="ECO:0007669"/>
    <property type="project" value="TreeGrafter"/>
</dbReference>
<evidence type="ECO:0000256" key="8">
    <source>
        <dbReference type="SAM" id="MobiDB-lite"/>
    </source>
</evidence>
<evidence type="ECO:0000313" key="10">
    <source>
        <dbReference type="EMBL" id="GEC97405.1"/>
    </source>
</evidence>
<reference evidence="10 11" key="1">
    <citation type="submission" date="2019-06" db="EMBL/GenBank/DDBJ databases">
        <title>Whole genome shotgun sequence of Zoogloea ramigera NBRC 15342.</title>
        <authorList>
            <person name="Hosoyama A."/>
            <person name="Uohara A."/>
            <person name="Ohji S."/>
            <person name="Ichikawa N."/>
        </authorList>
    </citation>
    <scope>NUCLEOTIDE SEQUENCE [LARGE SCALE GENOMIC DNA]</scope>
    <source>
        <strain evidence="10 11">NBRC 15342</strain>
    </source>
</reference>
<feature type="transmembrane region" description="Helical" evidence="9">
    <location>
        <begin position="301"/>
        <end position="320"/>
    </location>
</feature>
<dbReference type="PANTHER" id="PTHR22926">
    <property type="entry name" value="PHOSPHO-N-ACETYLMURAMOYL-PENTAPEPTIDE-TRANSFERASE"/>
    <property type="match status" value="1"/>
</dbReference>
<dbReference type="GO" id="GO:0016780">
    <property type="term" value="F:phosphotransferase activity, for other substituted phosphate groups"/>
    <property type="evidence" value="ECO:0007669"/>
    <property type="project" value="InterPro"/>
</dbReference>
<feature type="transmembrane region" description="Helical" evidence="9">
    <location>
        <begin position="188"/>
        <end position="206"/>
    </location>
</feature>
<keyword evidence="6 9" id="KW-0472">Membrane</keyword>
<feature type="transmembrane region" description="Helical" evidence="9">
    <location>
        <begin position="326"/>
        <end position="344"/>
    </location>
</feature>
<dbReference type="GO" id="GO:0046872">
    <property type="term" value="F:metal ion binding"/>
    <property type="evidence" value="ECO:0007669"/>
    <property type="project" value="UniProtKB-KW"/>
</dbReference>
<dbReference type="CDD" id="cd06853">
    <property type="entry name" value="GT_WecA_like"/>
    <property type="match status" value="1"/>
</dbReference>
<feature type="region of interest" description="Disordered" evidence="8">
    <location>
        <begin position="454"/>
        <end position="516"/>
    </location>
</feature>
<evidence type="ECO:0000256" key="9">
    <source>
        <dbReference type="SAM" id="Phobius"/>
    </source>
</evidence>
<evidence type="ECO:0000256" key="5">
    <source>
        <dbReference type="ARBA" id="ARBA00022989"/>
    </source>
</evidence>
<keyword evidence="3" id="KW-0808">Transferase</keyword>
<name>A0A4Y4CWT9_ZOORA</name>
<proteinExistence type="predicted"/>
<feature type="binding site" evidence="7">
    <location>
        <position position="220"/>
    </location>
    <ligand>
        <name>Mg(2+)</name>
        <dbReference type="ChEBI" id="CHEBI:18420"/>
    </ligand>
</feature>
<dbReference type="GO" id="GO:0009103">
    <property type="term" value="P:lipopolysaccharide biosynthetic process"/>
    <property type="evidence" value="ECO:0007669"/>
    <property type="project" value="TreeGrafter"/>
</dbReference>
<dbReference type="PROSITE" id="PS01348">
    <property type="entry name" value="MRAY_2"/>
    <property type="match status" value="1"/>
</dbReference>
<dbReference type="InterPro" id="IPR018480">
    <property type="entry name" value="PNAcMuramoyl-5peptid_Trfase_CS"/>
</dbReference>